<sequence>MGWTTRGDAAYIAPRDFLPDKLADDQTWKRFICKGEALVEVMKASEDEAAKVMNLPHAQSEWSGDLKGEYLTGSLVELHKTDSDAAELKTWAYTEAYASYLNCDLKGYWAVESACNALGLDTRAKAMGGANICYNFNHWDANKKDENGNIVPKARQTYQVNNKEYRATGAEMQIAINPAGGVVFMQYVTSPATAAQNVWNKKPSIDELPALRHLSDIMWGAWNRDNEDISKIKYFWASVGNTRTKTLIARALKEAGKVLEKWPGTTLDMEEDGTLAILGSENGACWGWFLAQHKKELGSKVIETVVIFKNDRDKDPDPDLIFYVGDAPAQ</sequence>
<dbReference type="EMBL" id="KV441562">
    <property type="protein sequence ID" value="OAF99391.1"/>
    <property type="molecule type" value="Genomic_DNA"/>
</dbReference>
<reference evidence="1 2" key="1">
    <citation type="submission" date="2016-05" db="EMBL/GenBank/DDBJ databases">
        <title>Comparative analysis of secretome profiles of manganese(II)-oxidizing ascomycete fungi.</title>
        <authorList>
            <consortium name="DOE Joint Genome Institute"/>
            <person name="Zeiner C.A."/>
            <person name="Purvine S.O."/>
            <person name="Zink E.M."/>
            <person name="Wu S."/>
            <person name="Pasa-Tolic L."/>
            <person name="Chaput D.L."/>
            <person name="Haridas S."/>
            <person name="Grigoriev I.V."/>
            <person name="Santelli C.M."/>
            <person name="Hansel C.M."/>
        </authorList>
    </citation>
    <scope>NUCLEOTIDE SEQUENCE [LARGE SCALE GENOMIC DNA]</scope>
    <source>
        <strain evidence="1 2">AP3s5-JAC2a</strain>
    </source>
</reference>
<evidence type="ECO:0000313" key="1">
    <source>
        <dbReference type="EMBL" id="OAF99391.1"/>
    </source>
</evidence>
<dbReference type="STRING" id="1460663.A0A177BXF9"/>
<name>A0A177BXF9_9PLEO</name>
<gene>
    <name evidence="1" type="ORF">CC84DRAFT_1104804</name>
</gene>
<dbReference type="GeneID" id="28758556"/>
<evidence type="ECO:0000313" key="2">
    <source>
        <dbReference type="Proteomes" id="UP000077069"/>
    </source>
</evidence>
<proteinExistence type="predicted"/>
<accession>A0A177BXF9</accession>
<dbReference type="OrthoDB" id="5337308at2759"/>
<dbReference type="AlphaFoldDB" id="A0A177BXF9"/>
<dbReference type="Proteomes" id="UP000077069">
    <property type="component" value="Unassembled WGS sequence"/>
</dbReference>
<protein>
    <submittedName>
        <fullName evidence="1">Uncharacterized protein</fullName>
    </submittedName>
</protein>
<dbReference type="InParanoid" id="A0A177BXF9"/>
<keyword evidence="2" id="KW-1185">Reference proteome</keyword>
<dbReference type="RefSeq" id="XP_018029757.1">
    <property type="nucleotide sequence ID" value="XM_018175070.1"/>
</dbReference>
<organism evidence="1 2">
    <name type="scientific">Paraphaeosphaeria sporulosa</name>
    <dbReference type="NCBI Taxonomy" id="1460663"/>
    <lineage>
        <taxon>Eukaryota</taxon>
        <taxon>Fungi</taxon>
        <taxon>Dikarya</taxon>
        <taxon>Ascomycota</taxon>
        <taxon>Pezizomycotina</taxon>
        <taxon>Dothideomycetes</taxon>
        <taxon>Pleosporomycetidae</taxon>
        <taxon>Pleosporales</taxon>
        <taxon>Massarineae</taxon>
        <taxon>Didymosphaeriaceae</taxon>
        <taxon>Paraphaeosphaeria</taxon>
    </lineage>
</organism>